<dbReference type="InterPro" id="IPR013216">
    <property type="entry name" value="Methyltransf_11"/>
</dbReference>
<dbReference type="RefSeq" id="WP_083713055.1">
    <property type="nucleotide sequence ID" value="NZ_CP019082.1"/>
</dbReference>
<dbReference type="GO" id="GO:0102082">
    <property type="term" value="F:demethylrebeccamycin--D-glucose O-methyltransferase activity"/>
    <property type="evidence" value="ECO:0007669"/>
    <property type="project" value="UniProtKB-EC"/>
</dbReference>
<protein>
    <submittedName>
        <fullName evidence="2">Demethylrebeccamycin-D-glucose O-methyltransferase</fullName>
        <ecNumber evidence="2">2.1.1.164</ecNumber>
    </submittedName>
</protein>
<evidence type="ECO:0000313" key="2">
    <source>
        <dbReference type="EMBL" id="APW62087.1"/>
    </source>
</evidence>
<evidence type="ECO:0000259" key="1">
    <source>
        <dbReference type="Pfam" id="PF08241"/>
    </source>
</evidence>
<evidence type="ECO:0000313" key="3">
    <source>
        <dbReference type="Proteomes" id="UP000186309"/>
    </source>
</evidence>
<keyword evidence="3" id="KW-1185">Reference proteome</keyword>
<dbReference type="PANTHER" id="PTHR43861">
    <property type="entry name" value="TRANS-ACONITATE 2-METHYLTRANSFERASE-RELATED"/>
    <property type="match status" value="1"/>
</dbReference>
<dbReference type="EC" id="2.1.1.164" evidence="2"/>
<dbReference type="CDD" id="cd02440">
    <property type="entry name" value="AdoMet_MTases"/>
    <property type="match status" value="1"/>
</dbReference>
<dbReference type="OrthoDB" id="3206826at2"/>
<dbReference type="GO" id="GO:0032259">
    <property type="term" value="P:methylation"/>
    <property type="evidence" value="ECO:0007669"/>
    <property type="project" value="UniProtKB-KW"/>
</dbReference>
<keyword evidence="2" id="KW-0808">Transferase</keyword>
<dbReference type="SUPFAM" id="SSF53335">
    <property type="entry name" value="S-adenosyl-L-methionine-dependent methyltransferases"/>
    <property type="match status" value="1"/>
</dbReference>
<dbReference type="Gene3D" id="2.20.25.10">
    <property type="match status" value="1"/>
</dbReference>
<dbReference type="SUPFAM" id="SSF158997">
    <property type="entry name" value="Trm112p-like"/>
    <property type="match status" value="1"/>
</dbReference>
<dbReference type="Proteomes" id="UP000186309">
    <property type="component" value="Chromosome"/>
</dbReference>
<dbReference type="GO" id="GO:0008757">
    <property type="term" value="F:S-adenosylmethionine-dependent methyltransferase activity"/>
    <property type="evidence" value="ECO:0007669"/>
    <property type="project" value="InterPro"/>
</dbReference>
<dbReference type="EMBL" id="CP019082">
    <property type="protein sequence ID" value="APW62087.1"/>
    <property type="molecule type" value="Genomic_DNA"/>
</dbReference>
<organism evidence="2 3">
    <name type="scientific">Paludisphaera borealis</name>
    <dbReference type="NCBI Taxonomy" id="1387353"/>
    <lineage>
        <taxon>Bacteria</taxon>
        <taxon>Pseudomonadati</taxon>
        <taxon>Planctomycetota</taxon>
        <taxon>Planctomycetia</taxon>
        <taxon>Isosphaerales</taxon>
        <taxon>Isosphaeraceae</taxon>
        <taxon>Paludisphaera</taxon>
    </lineage>
</organism>
<proteinExistence type="predicted"/>
<dbReference type="KEGG" id="pbor:BSF38_03619"/>
<dbReference type="InterPro" id="IPR029063">
    <property type="entry name" value="SAM-dependent_MTases_sf"/>
</dbReference>
<dbReference type="Pfam" id="PF08241">
    <property type="entry name" value="Methyltransf_11"/>
    <property type="match status" value="1"/>
</dbReference>
<accession>A0A1U7CT20</accession>
<dbReference type="STRING" id="1387353.BSF38_03619"/>
<sequence>MPEPALNPELIGLLRCPRSGASLRVESDELVSADGSCRYPIRQGVPRLAGEAYAESFGRQWNRYDVARTEEDEATFEAKTGVHPRDLAGRLVLDAGCGGGRYARLVGSHGAKVLGVDLSTAVDKASALCAELPNVQIAQADLLDLPVAEAAFDLVFSIGVLHHTPDPRRAFAQIAKRVKPGGRLSVWLYRKNTPPQEWLNSSIRAVTTRTPARVLEPLCAGLGVLGSVPVVNRTLNKLANFSAHPDWTLRVCDNFDWWAPKYQSHHTVAELSSWFAAEGFEEIAELPPEKSGGLYRWVYEHDLIIGSGVNVTGVRRG</sequence>
<feature type="domain" description="Methyltransferase type 11" evidence="1">
    <location>
        <begin position="93"/>
        <end position="185"/>
    </location>
</feature>
<gene>
    <name evidence="2" type="primary">rebM_6</name>
    <name evidence="2" type="ORF">BSF38_03619</name>
</gene>
<name>A0A1U7CT20_9BACT</name>
<dbReference type="AlphaFoldDB" id="A0A1U7CT20"/>
<dbReference type="Gene3D" id="3.40.50.150">
    <property type="entry name" value="Vaccinia Virus protein VP39"/>
    <property type="match status" value="1"/>
</dbReference>
<reference evidence="3" key="1">
    <citation type="submission" date="2016-12" db="EMBL/GenBank/DDBJ databases">
        <title>Comparative genomics of four Isosphaeraceae planctomycetes: a common pool of plasmids and glycoside hydrolase genes.</title>
        <authorList>
            <person name="Ivanova A."/>
        </authorList>
    </citation>
    <scope>NUCLEOTIDE SEQUENCE [LARGE SCALE GENOMIC DNA]</scope>
    <source>
        <strain evidence="3">PX4</strain>
    </source>
</reference>
<keyword evidence="2" id="KW-0489">Methyltransferase</keyword>